<keyword evidence="2" id="KW-0732">Signal</keyword>
<evidence type="ECO:0000313" key="4">
    <source>
        <dbReference type="Proteomes" id="UP000515297"/>
    </source>
</evidence>
<dbReference type="RefSeq" id="WP_185884645.1">
    <property type="nucleotide sequence ID" value="NZ_CP060052.1"/>
</dbReference>
<feature type="region of interest" description="Disordered" evidence="1">
    <location>
        <begin position="142"/>
        <end position="191"/>
    </location>
</feature>
<evidence type="ECO:0000256" key="2">
    <source>
        <dbReference type="SAM" id="SignalP"/>
    </source>
</evidence>
<dbReference type="Proteomes" id="UP000515297">
    <property type="component" value="Chromosome"/>
</dbReference>
<feature type="compositionally biased region" description="Basic and acidic residues" evidence="1">
    <location>
        <begin position="149"/>
        <end position="164"/>
    </location>
</feature>
<accession>A0A7G6VUZ0</accession>
<feature type="chain" id="PRO_5028833765" description="DUF4124 domain-containing protein" evidence="2">
    <location>
        <begin position="23"/>
        <end position="191"/>
    </location>
</feature>
<dbReference type="AlphaFoldDB" id="A0A7G6VUZ0"/>
<sequence length="191" mass="20556">MKTTTTLAALAFTAVWATPAAAQDAPNEERVNQVIVYGDQPCPEARDDNEIVVCVRQEDPYRVPKDLRESGAPQNEAWANRVAANADVGATGVGSCSTVGQEGQTGCQVDIIEQAYAEKETADSVRFGELIAEERARRLEAIDADAADEQERVEALEREYEARRTGQAPNPETGNVIEPSDAKPIAADPGE</sequence>
<evidence type="ECO:0000313" key="3">
    <source>
        <dbReference type="EMBL" id="QNE05555.1"/>
    </source>
</evidence>
<proteinExistence type="predicted"/>
<organism evidence="3 4">
    <name type="scientific">Croceicoccus marinus</name>
    <dbReference type="NCBI Taxonomy" id="450378"/>
    <lineage>
        <taxon>Bacteria</taxon>
        <taxon>Pseudomonadati</taxon>
        <taxon>Pseudomonadota</taxon>
        <taxon>Alphaproteobacteria</taxon>
        <taxon>Sphingomonadales</taxon>
        <taxon>Erythrobacteraceae</taxon>
        <taxon>Croceicoccus</taxon>
    </lineage>
</organism>
<gene>
    <name evidence="3" type="ORF">H4O24_02315</name>
</gene>
<reference evidence="3 4" key="1">
    <citation type="submission" date="2020-08" db="EMBL/GenBank/DDBJ databases">
        <authorList>
            <person name="Liu G."/>
            <person name="Sun C."/>
        </authorList>
    </citation>
    <scope>NUCLEOTIDE SEQUENCE [LARGE SCALE GENOMIC DNA]</scope>
    <source>
        <strain evidence="3 4">OT19</strain>
    </source>
</reference>
<evidence type="ECO:0000256" key="1">
    <source>
        <dbReference type="SAM" id="MobiDB-lite"/>
    </source>
</evidence>
<dbReference type="EMBL" id="CP060052">
    <property type="protein sequence ID" value="QNE05555.1"/>
    <property type="molecule type" value="Genomic_DNA"/>
</dbReference>
<protein>
    <recommendedName>
        <fullName evidence="5">DUF4124 domain-containing protein</fullName>
    </recommendedName>
</protein>
<evidence type="ECO:0008006" key="5">
    <source>
        <dbReference type="Google" id="ProtNLM"/>
    </source>
</evidence>
<name>A0A7G6VUZ0_9SPHN</name>
<feature type="signal peptide" evidence="2">
    <location>
        <begin position="1"/>
        <end position="22"/>
    </location>
</feature>